<reference evidence="1" key="1">
    <citation type="submission" date="2022-04" db="EMBL/GenBank/DDBJ databases">
        <title>Chromosome-scale genome assembly of Holotrichia oblita Faldermann.</title>
        <authorList>
            <person name="Rongchong L."/>
        </authorList>
    </citation>
    <scope>NUCLEOTIDE SEQUENCE</scope>
    <source>
        <strain evidence="1">81SQS9</strain>
    </source>
</reference>
<gene>
    <name evidence="1" type="ORF">MML48_1g06655</name>
</gene>
<dbReference type="Proteomes" id="UP001056778">
    <property type="component" value="Chromosome 1"/>
</dbReference>
<comment type="caution">
    <text evidence="1">The sequence shown here is derived from an EMBL/GenBank/DDBJ whole genome shotgun (WGS) entry which is preliminary data.</text>
</comment>
<accession>A0ACB9TWG3</accession>
<evidence type="ECO:0000313" key="2">
    <source>
        <dbReference type="Proteomes" id="UP001056778"/>
    </source>
</evidence>
<proteinExistence type="predicted"/>
<dbReference type="EMBL" id="CM043015">
    <property type="protein sequence ID" value="KAI4471170.1"/>
    <property type="molecule type" value="Genomic_DNA"/>
</dbReference>
<name>A0ACB9TWG3_HOLOL</name>
<protein>
    <submittedName>
        <fullName evidence="1">Glutathione s-transferase n-terminal domain</fullName>
    </submittedName>
</protein>
<organism evidence="1 2">
    <name type="scientific">Holotrichia oblita</name>
    <name type="common">Chafer beetle</name>
    <dbReference type="NCBI Taxonomy" id="644536"/>
    <lineage>
        <taxon>Eukaryota</taxon>
        <taxon>Metazoa</taxon>
        <taxon>Ecdysozoa</taxon>
        <taxon>Arthropoda</taxon>
        <taxon>Hexapoda</taxon>
        <taxon>Insecta</taxon>
        <taxon>Pterygota</taxon>
        <taxon>Neoptera</taxon>
        <taxon>Endopterygota</taxon>
        <taxon>Coleoptera</taxon>
        <taxon>Polyphaga</taxon>
        <taxon>Scarabaeiformia</taxon>
        <taxon>Scarabaeidae</taxon>
        <taxon>Melolonthinae</taxon>
        <taxon>Holotrichia</taxon>
    </lineage>
</organism>
<keyword evidence="2" id="KW-1185">Reference proteome</keyword>
<evidence type="ECO:0000313" key="1">
    <source>
        <dbReference type="EMBL" id="KAI4471170.1"/>
    </source>
</evidence>
<sequence>MNNDENVLSGNPIPPKKDGVMRLYSMRFCPCAQRVRTVLLLKKIPYEVVNINLANKPKWIWELNPEGKIPVLDTGSEVLAESLDICEYLNVKYPNPPLHSDDKRKQEADRKLIEKFQEDKAMFFTVILNENKKTLAQHAKEYLPILEEFDEELSKRGIYYFFIFLIMSIIDKTYTFFCKFFGGDSPNMVDYMIYPWVQRGPVAYCLYNEDYRLPAGSLPHLRVWSSKMSKLEVVKLSNTFDIHRYAKYYKQYPVKASVEYDN</sequence>